<sequence length="239" mass="26290">MPPPCDALRHRSAPPAHVISAVLDAQRHPVHGLVIDARCHPAPPHALNRMRGLAFDTRRRRHPMRPLLCTARGQSFEHARARSQCPALPLLCKALCRCPTPSTHAHGSMCRRFRAEGDNVGRCRASRASRTSPQTLKAIYVGDTRPDRRAKGEGYMQKAGAACKGQGQRAEGARDVDSTGSVQTAGEGPARTCCIRALKTGHSVFGRKYALSTCGPGSVRRRRSVLLRRYRLCITNRRH</sequence>
<evidence type="ECO:0000313" key="3">
    <source>
        <dbReference type="Proteomes" id="UP001219525"/>
    </source>
</evidence>
<keyword evidence="3" id="KW-1185">Reference proteome</keyword>
<dbReference type="Proteomes" id="UP001219525">
    <property type="component" value="Unassembled WGS sequence"/>
</dbReference>
<protein>
    <submittedName>
        <fullName evidence="2">Uncharacterized protein</fullName>
    </submittedName>
</protein>
<proteinExistence type="predicted"/>
<dbReference type="AlphaFoldDB" id="A0AAD6YD08"/>
<reference evidence="2" key="1">
    <citation type="submission" date="2023-03" db="EMBL/GenBank/DDBJ databases">
        <title>Massive genome expansion in bonnet fungi (Mycena s.s.) driven by repeated elements and novel gene families across ecological guilds.</title>
        <authorList>
            <consortium name="Lawrence Berkeley National Laboratory"/>
            <person name="Harder C.B."/>
            <person name="Miyauchi S."/>
            <person name="Viragh M."/>
            <person name="Kuo A."/>
            <person name="Thoen E."/>
            <person name="Andreopoulos B."/>
            <person name="Lu D."/>
            <person name="Skrede I."/>
            <person name="Drula E."/>
            <person name="Henrissat B."/>
            <person name="Morin E."/>
            <person name="Kohler A."/>
            <person name="Barry K."/>
            <person name="LaButti K."/>
            <person name="Morin E."/>
            <person name="Salamov A."/>
            <person name="Lipzen A."/>
            <person name="Mereny Z."/>
            <person name="Hegedus B."/>
            <person name="Baldrian P."/>
            <person name="Stursova M."/>
            <person name="Weitz H."/>
            <person name="Taylor A."/>
            <person name="Grigoriev I.V."/>
            <person name="Nagy L.G."/>
            <person name="Martin F."/>
            <person name="Kauserud H."/>
        </authorList>
    </citation>
    <scope>NUCLEOTIDE SEQUENCE</scope>
    <source>
        <strain evidence="2">9144</strain>
    </source>
</reference>
<name>A0AAD6YD08_9AGAR</name>
<comment type="caution">
    <text evidence="2">The sequence shown here is derived from an EMBL/GenBank/DDBJ whole genome shotgun (WGS) entry which is preliminary data.</text>
</comment>
<evidence type="ECO:0000256" key="1">
    <source>
        <dbReference type="SAM" id="MobiDB-lite"/>
    </source>
</evidence>
<feature type="region of interest" description="Disordered" evidence="1">
    <location>
        <begin position="166"/>
        <end position="187"/>
    </location>
</feature>
<organism evidence="2 3">
    <name type="scientific">Mycena pura</name>
    <dbReference type="NCBI Taxonomy" id="153505"/>
    <lineage>
        <taxon>Eukaryota</taxon>
        <taxon>Fungi</taxon>
        <taxon>Dikarya</taxon>
        <taxon>Basidiomycota</taxon>
        <taxon>Agaricomycotina</taxon>
        <taxon>Agaricomycetes</taxon>
        <taxon>Agaricomycetidae</taxon>
        <taxon>Agaricales</taxon>
        <taxon>Marasmiineae</taxon>
        <taxon>Mycenaceae</taxon>
        <taxon>Mycena</taxon>
    </lineage>
</organism>
<accession>A0AAD6YD08</accession>
<evidence type="ECO:0000313" key="2">
    <source>
        <dbReference type="EMBL" id="KAJ7203155.1"/>
    </source>
</evidence>
<gene>
    <name evidence="2" type="ORF">GGX14DRAFT_570415</name>
</gene>
<dbReference type="EMBL" id="JARJCW010000052">
    <property type="protein sequence ID" value="KAJ7203155.1"/>
    <property type="molecule type" value="Genomic_DNA"/>
</dbReference>